<dbReference type="Gene3D" id="3.40.50.200">
    <property type="entry name" value="Peptidase S8/S53 domain"/>
    <property type="match status" value="1"/>
</dbReference>
<dbReference type="Proteomes" id="UP001433268">
    <property type="component" value="Unassembled WGS sequence"/>
</dbReference>
<keyword evidence="2" id="KW-1185">Reference proteome</keyword>
<protein>
    <recommendedName>
        <fullName evidence="3">Peptidase S8/S53 domain-containing protein</fullName>
    </recommendedName>
</protein>
<reference evidence="1 2" key="1">
    <citation type="submission" date="2023-01" db="EMBL/GenBank/DDBJ databases">
        <title>Analysis of 21 Apiospora genomes using comparative genomics revels a genus with tremendous synthesis potential of carbohydrate active enzymes and secondary metabolites.</title>
        <authorList>
            <person name="Sorensen T."/>
        </authorList>
    </citation>
    <scope>NUCLEOTIDE SEQUENCE [LARGE SCALE GENOMIC DNA]</scope>
    <source>
        <strain evidence="1 2">CBS 114990</strain>
    </source>
</reference>
<comment type="caution">
    <text evidence="1">The sequence shown here is derived from an EMBL/GenBank/DDBJ whole genome shotgun (WGS) entry which is preliminary data.</text>
</comment>
<organism evidence="1 2">
    <name type="scientific">Apiospora hydei</name>
    <dbReference type="NCBI Taxonomy" id="1337664"/>
    <lineage>
        <taxon>Eukaryota</taxon>
        <taxon>Fungi</taxon>
        <taxon>Dikarya</taxon>
        <taxon>Ascomycota</taxon>
        <taxon>Pezizomycotina</taxon>
        <taxon>Sordariomycetes</taxon>
        <taxon>Xylariomycetidae</taxon>
        <taxon>Amphisphaeriales</taxon>
        <taxon>Apiosporaceae</taxon>
        <taxon>Apiospora</taxon>
    </lineage>
</organism>
<name>A0ABR1WB02_9PEZI</name>
<evidence type="ECO:0000313" key="2">
    <source>
        <dbReference type="Proteomes" id="UP001433268"/>
    </source>
</evidence>
<dbReference type="RefSeq" id="XP_066667176.1">
    <property type="nucleotide sequence ID" value="XM_066811834.1"/>
</dbReference>
<accession>A0ABR1WB02</accession>
<gene>
    <name evidence="1" type="ORF">PG997_007519</name>
</gene>
<evidence type="ECO:0000313" key="1">
    <source>
        <dbReference type="EMBL" id="KAK8079701.1"/>
    </source>
</evidence>
<sequence length="305" mass="33646">MVASNAPEVVEGYVLLRLWGSIQGSDQGCPFSREPNWKKPMCLQFISLTQAAHGTDRYKKAETSIENGLLAISSGDQEPLKDLIAHVEKLTPHMDDSLDFTEGYDPDTPFFLRRERRIIAWKDWVDQEPLKTPTDLENAERVAEAIDWAQRECKADLISISFGYMEDQPPIAAANSGANTTQLFPARHKSVISIRATTSKGYIADFNPPLDPDESTALATLGVEVPSAPPSHFITQRTSVKSGTSIANAIGVGIAGMLLAYVNQQSNRRSYNDVRKEIYTRKGLLGLDALMSTGWRTGEWVSAAM</sequence>
<dbReference type="EMBL" id="JAQQWN010000006">
    <property type="protein sequence ID" value="KAK8079701.1"/>
    <property type="molecule type" value="Genomic_DNA"/>
</dbReference>
<dbReference type="InterPro" id="IPR036852">
    <property type="entry name" value="Peptidase_S8/S53_dom_sf"/>
</dbReference>
<dbReference type="GeneID" id="92044894"/>
<proteinExistence type="predicted"/>
<dbReference type="SUPFAM" id="SSF52743">
    <property type="entry name" value="Subtilisin-like"/>
    <property type="match status" value="1"/>
</dbReference>
<evidence type="ECO:0008006" key="3">
    <source>
        <dbReference type="Google" id="ProtNLM"/>
    </source>
</evidence>